<evidence type="ECO:0000256" key="1">
    <source>
        <dbReference type="ARBA" id="ARBA00023172"/>
    </source>
</evidence>
<dbReference type="InterPro" id="IPR013762">
    <property type="entry name" value="Integrase-like_cat_sf"/>
</dbReference>
<accession>A0A7X0U091</accession>
<dbReference type="PROSITE" id="PS51898">
    <property type="entry name" value="TYR_RECOMBINASE"/>
    <property type="match status" value="1"/>
</dbReference>
<dbReference type="SUPFAM" id="SSF56349">
    <property type="entry name" value="DNA breaking-rejoining enzymes"/>
    <property type="match status" value="1"/>
</dbReference>
<proteinExistence type="predicted"/>
<dbReference type="AlphaFoldDB" id="A0A7X0U091"/>
<dbReference type="Proteomes" id="UP000565579">
    <property type="component" value="Unassembled WGS sequence"/>
</dbReference>
<evidence type="ECO:0000313" key="4">
    <source>
        <dbReference type="EMBL" id="MBB6550124.1"/>
    </source>
</evidence>
<protein>
    <recommendedName>
        <fullName evidence="3">Tyr recombinase domain-containing protein</fullName>
    </recommendedName>
</protein>
<evidence type="ECO:0000313" key="5">
    <source>
        <dbReference type="Proteomes" id="UP000565579"/>
    </source>
</evidence>
<dbReference type="Pfam" id="PF00589">
    <property type="entry name" value="Phage_integrase"/>
    <property type="match status" value="1"/>
</dbReference>
<feature type="region of interest" description="Disordered" evidence="2">
    <location>
        <begin position="122"/>
        <end position="154"/>
    </location>
</feature>
<keyword evidence="5" id="KW-1185">Reference proteome</keyword>
<evidence type="ECO:0000256" key="2">
    <source>
        <dbReference type="SAM" id="MobiDB-lite"/>
    </source>
</evidence>
<name>A0A7X0U091_9ACTN</name>
<dbReference type="GO" id="GO:0006310">
    <property type="term" value="P:DNA recombination"/>
    <property type="evidence" value="ECO:0007669"/>
    <property type="project" value="UniProtKB-KW"/>
</dbReference>
<keyword evidence="1" id="KW-0233">DNA recombination</keyword>
<reference evidence="4 5" key="1">
    <citation type="submission" date="2020-08" db="EMBL/GenBank/DDBJ databases">
        <title>Sequencing the genomes of 1000 actinobacteria strains.</title>
        <authorList>
            <person name="Klenk H.-P."/>
        </authorList>
    </citation>
    <scope>NUCLEOTIDE SEQUENCE [LARGE SCALE GENOMIC DNA]</scope>
    <source>
        <strain evidence="4 5">DSM 43768</strain>
    </source>
</reference>
<dbReference type="EMBL" id="JACHMI010000001">
    <property type="protein sequence ID" value="MBB6550124.1"/>
    <property type="molecule type" value="Genomic_DNA"/>
</dbReference>
<dbReference type="Gene3D" id="1.10.443.10">
    <property type="entry name" value="Intergrase catalytic core"/>
    <property type="match status" value="1"/>
</dbReference>
<evidence type="ECO:0000259" key="3">
    <source>
        <dbReference type="PROSITE" id="PS51898"/>
    </source>
</evidence>
<dbReference type="InterPro" id="IPR011010">
    <property type="entry name" value="DNA_brk_join_enz"/>
</dbReference>
<dbReference type="GO" id="GO:0003677">
    <property type="term" value="F:DNA binding"/>
    <property type="evidence" value="ECO:0007669"/>
    <property type="project" value="InterPro"/>
</dbReference>
<feature type="compositionally biased region" description="Basic and acidic residues" evidence="2">
    <location>
        <begin position="144"/>
        <end position="154"/>
    </location>
</feature>
<feature type="domain" description="Tyr recombinase" evidence="3">
    <location>
        <begin position="1"/>
        <end position="108"/>
    </location>
</feature>
<dbReference type="InterPro" id="IPR002104">
    <property type="entry name" value="Integrase_catalytic"/>
</dbReference>
<sequence>MRDAEVVRDQGSWRCAEPWIVAGLLLARAAGDDVGQSGAHTRPFERLSFAAGVPPIRLHDLRHGAATPSLAAGNDMKTTSAMLRHSSLAMTSDLYTAVLPEVAHAAAEASAALVPRSTSLQGLSATGGLPSVSLASRAAQPPNPRDEKPPDQLH</sequence>
<dbReference type="GO" id="GO:0015074">
    <property type="term" value="P:DNA integration"/>
    <property type="evidence" value="ECO:0007669"/>
    <property type="project" value="InterPro"/>
</dbReference>
<comment type="caution">
    <text evidence="4">The sequence shown here is derived from an EMBL/GenBank/DDBJ whole genome shotgun (WGS) entry which is preliminary data.</text>
</comment>
<dbReference type="RefSeq" id="WP_185104449.1">
    <property type="nucleotide sequence ID" value="NZ_JACHMI010000001.1"/>
</dbReference>
<gene>
    <name evidence="4" type="ORF">HD593_004919</name>
</gene>
<organism evidence="4 5">
    <name type="scientific">Nonomuraea rubra</name>
    <dbReference type="NCBI Taxonomy" id="46180"/>
    <lineage>
        <taxon>Bacteria</taxon>
        <taxon>Bacillati</taxon>
        <taxon>Actinomycetota</taxon>
        <taxon>Actinomycetes</taxon>
        <taxon>Streptosporangiales</taxon>
        <taxon>Streptosporangiaceae</taxon>
        <taxon>Nonomuraea</taxon>
    </lineage>
</organism>